<dbReference type="EMBL" id="AP028911">
    <property type="protein sequence ID" value="BES92744.1"/>
    <property type="molecule type" value="Genomic_DNA"/>
</dbReference>
<protein>
    <submittedName>
        <fullName evidence="1">Uncharacterized protein</fullName>
    </submittedName>
</protein>
<proteinExistence type="predicted"/>
<keyword evidence="2" id="KW-1185">Reference proteome</keyword>
<dbReference type="Proteomes" id="UP001307889">
    <property type="component" value="Chromosome 3"/>
</dbReference>
<sequence>MNGAKRRDVLRGATGVGSVELTLWKFPNGVGGFCWTPPPCGRTPSAPPYDYRRIPAAGDPALRPPTLPYDRL</sequence>
<reference evidence="1 2" key="1">
    <citation type="submission" date="2023-09" db="EMBL/GenBank/DDBJ databases">
        <title>Nesidiocoris tenuis whole genome shotgun sequence.</title>
        <authorList>
            <person name="Shibata T."/>
            <person name="Shimoda M."/>
            <person name="Kobayashi T."/>
            <person name="Uehara T."/>
        </authorList>
    </citation>
    <scope>NUCLEOTIDE SEQUENCE [LARGE SCALE GENOMIC DNA]</scope>
    <source>
        <strain evidence="1 2">Japan</strain>
    </source>
</reference>
<gene>
    <name evidence="1" type="ORF">NTJ_05553</name>
</gene>
<name>A0ABN7ANC1_9HEMI</name>
<evidence type="ECO:0000313" key="2">
    <source>
        <dbReference type="Proteomes" id="UP001307889"/>
    </source>
</evidence>
<accession>A0ABN7ANC1</accession>
<evidence type="ECO:0000313" key="1">
    <source>
        <dbReference type="EMBL" id="BES92744.1"/>
    </source>
</evidence>
<organism evidence="1 2">
    <name type="scientific">Nesidiocoris tenuis</name>
    <dbReference type="NCBI Taxonomy" id="355587"/>
    <lineage>
        <taxon>Eukaryota</taxon>
        <taxon>Metazoa</taxon>
        <taxon>Ecdysozoa</taxon>
        <taxon>Arthropoda</taxon>
        <taxon>Hexapoda</taxon>
        <taxon>Insecta</taxon>
        <taxon>Pterygota</taxon>
        <taxon>Neoptera</taxon>
        <taxon>Paraneoptera</taxon>
        <taxon>Hemiptera</taxon>
        <taxon>Heteroptera</taxon>
        <taxon>Panheteroptera</taxon>
        <taxon>Cimicomorpha</taxon>
        <taxon>Miridae</taxon>
        <taxon>Dicyphina</taxon>
        <taxon>Nesidiocoris</taxon>
    </lineage>
</organism>